<dbReference type="InterPro" id="IPR011032">
    <property type="entry name" value="GroES-like_sf"/>
</dbReference>
<dbReference type="SUPFAM" id="SSF50129">
    <property type="entry name" value="GroES-like"/>
    <property type="match status" value="1"/>
</dbReference>
<reference evidence="9 10" key="1">
    <citation type="submission" date="2020-07" db="EMBL/GenBank/DDBJ databases">
        <title>Definition of the novel symbiovar canariense within Mesorhizobium novociceri, a new species of genus Mesorhizobium nodulating Cicer canariense in the Caldera de Taburiente National Park (La Palma, Canary Islands).</title>
        <authorList>
            <person name="Leon-Barrios M."/>
            <person name="Perez-Yepez J."/>
            <person name="Flores-Felix J.D."/>
            <person name="Ramirez-Baena M.H."/>
            <person name="Pulido-Suarez L."/>
            <person name="Igual J.M."/>
            <person name="Velazquez E."/>
            <person name="Peix A."/>
        </authorList>
    </citation>
    <scope>NUCLEOTIDE SEQUENCE [LARGE SCALE GENOMIC DNA]</scope>
    <source>
        <strain evidence="9 10">CCANP35</strain>
    </source>
</reference>
<comment type="similarity">
    <text evidence="2 7">Belongs to the zinc-containing alcohol dehydrogenase family.</text>
</comment>
<evidence type="ECO:0000256" key="4">
    <source>
        <dbReference type="ARBA" id="ARBA00022833"/>
    </source>
</evidence>
<dbReference type="GO" id="GO:0004022">
    <property type="term" value="F:alcohol dehydrogenase (NAD+) activity"/>
    <property type="evidence" value="ECO:0007669"/>
    <property type="project" value="TreeGrafter"/>
</dbReference>
<dbReference type="Gene3D" id="3.40.50.720">
    <property type="entry name" value="NAD(P)-binding Rossmann-like Domain"/>
    <property type="match status" value="1"/>
</dbReference>
<evidence type="ECO:0000256" key="1">
    <source>
        <dbReference type="ARBA" id="ARBA00001947"/>
    </source>
</evidence>
<dbReference type="InterPro" id="IPR036291">
    <property type="entry name" value="NAD(P)-bd_dom_sf"/>
</dbReference>
<dbReference type="Gene3D" id="3.90.180.10">
    <property type="entry name" value="Medium-chain alcohol dehydrogenases, catalytic domain"/>
    <property type="match status" value="1"/>
</dbReference>
<evidence type="ECO:0000256" key="3">
    <source>
        <dbReference type="ARBA" id="ARBA00022723"/>
    </source>
</evidence>
<organism evidence="9 10">
    <name type="scientific">Mesorhizobium neociceri</name>
    <dbReference type="NCBI Taxonomy" id="1307853"/>
    <lineage>
        <taxon>Bacteria</taxon>
        <taxon>Pseudomonadati</taxon>
        <taxon>Pseudomonadota</taxon>
        <taxon>Alphaproteobacteria</taxon>
        <taxon>Hyphomicrobiales</taxon>
        <taxon>Phyllobacteriaceae</taxon>
        <taxon>Mesorhizobium</taxon>
    </lineage>
</organism>
<dbReference type="PANTHER" id="PTHR42940">
    <property type="entry name" value="ALCOHOL DEHYDROGENASE 1-RELATED"/>
    <property type="match status" value="1"/>
</dbReference>
<evidence type="ECO:0000256" key="2">
    <source>
        <dbReference type="ARBA" id="ARBA00008072"/>
    </source>
</evidence>
<dbReference type="Pfam" id="PF00107">
    <property type="entry name" value="ADH_zinc_N"/>
    <property type="match status" value="1"/>
</dbReference>
<gene>
    <name evidence="9" type="ORF">H0241_33635</name>
</gene>
<keyword evidence="3 7" id="KW-0479">Metal-binding</keyword>
<dbReference type="AlphaFoldDB" id="A0A838BEW9"/>
<dbReference type="Pfam" id="PF08240">
    <property type="entry name" value="ADH_N"/>
    <property type="match status" value="1"/>
</dbReference>
<proteinExistence type="inferred from homology"/>
<keyword evidence="5" id="KW-0560">Oxidoreductase</keyword>
<feature type="domain" description="Enoyl reductase (ER)" evidence="8">
    <location>
        <begin position="16"/>
        <end position="336"/>
    </location>
</feature>
<evidence type="ECO:0000256" key="6">
    <source>
        <dbReference type="ARBA" id="ARBA00023027"/>
    </source>
</evidence>
<dbReference type="InterPro" id="IPR002328">
    <property type="entry name" value="ADH_Zn_CS"/>
</dbReference>
<evidence type="ECO:0000259" key="8">
    <source>
        <dbReference type="SMART" id="SM00829"/>
    </source>
</evidence>
<protein>
    <submittedName>
        <fullName evidence="9">Alcohol dehydrogenase catalytic domain-containing protein</fullName>
    </submittedName>
</protein>
<name>A0A838BEW9_9HYPH</name>
<dbReference type="PROSITE" id="PS00059">
    <property type="entry name" value="ADH_ZINC"/>
    <property type="match status" value="1"/>
</dbReference>
<dbReference type="InterPro" id="IPR020843">
    <property type="entry name" value="ER"/>
</dbReference>
<evidence type="ECO:0000256" key="7">
    <source>
        <dbReference type="RuleBase" id="RU361277"/>
    </source>
</evidence>
<sequence length="339" mass="34990">MKGALTYRAVHAVSPGKLEVTEKRLLDPPAGHVRIRVEACGVCHSDSATVEGLLPIEWPRVPGHEAVGRIDMLGGGVEGWAVGQRVGVGFLGGSCGHCEYCRDGALVNCINQGYTGVQRDGGYAEVMIARASGLMAVPDELSSVDAAPLLCAGLTTFSALRNSPARAGDVVAVFGFGGLGHLAVQYARHMGFEVVAIDRGSDKAEVSKKLGAHHYIDGSAADVAKALQALGGAQVVLATASGGKAVAAALGGLRRGGVVISLGATEEPIELSAFELLFKELGVDGALTGTPKAGDTTLRFSAMSEVAAMIETMPLERAAEAYAKMMSGKARFRMVLTMA</sequence>
<dbReference type="RefSeq" id="WP_181062023.1">
    <property type="nucleotide sequence ID" value="NZ_JACDTY010000034.1"/>
</dbReference>
<keyword evidence="10" id="KW-1185">Reference proteome</keyword>
<comment type="cofactor">
    <cofactor evidence="1 7">
        <name>Zn(2+)</name>
        <dbReference type="ChEBI" id="CHEBI:29105"/>
    </cofactor>
</comment>
<keyword evidence="6" id="KW-0520">NAD</keyword>
<dbReference type="PANTHER" id="PTHR42940:SF7">
    <property type="entry name" value="ALCOHOL DEHYDROGENASE-LIKE N-TERMINAL DOMAIN-CONTAINING PROTEIN"/>
    <property type="match status" value="1"/>
</dbReference>
<accession>A0A838BEW9</accession>
<dbReference type="FunFam" id="3.40.50.720:FF:000039">
    <property type="entry name" value="Alcohol dehydrogenase AdhP"/>
    <property type="match status" value="1"/>
</dbReference>
<keyword evidence="4 7" id="KW-0862">Zinc</keyword>
<dbReference type="SMART" id="SM00829">
    <property type="entry name" value="PKS_ER"/>
    <property type="match status" value="1"/>
</dbReference>
<dbReference type="GO" id="GO:0008270">
    <property type="term" value="F:zinc ion binding"/>
    <property type="evidence" value="ECO:0007669"/>
    <property type="project" value="InterPro"/>
</dbReference>
<comment type="caution">
    <text evidence="9">The sequence shown here is derived from an EMBL/GenBank/DDBJ whole genome shotgun (WGS) entry which is preliminary data.</text>
</comment>
<dbReference type="Proteomes" id="UP000558284">
    <property type="component" value="Unassembled WGS sequence"/>
</dbReference>
<dbReference type="GO" id="GO:0005737">
    <property type="term" value="C:cytoplasm"/>
    <property type="evidence" value="ECO:0007669"/>
    <property type="project" value="TreeGrafter"/>
</dbReference>
<evidence type="ECO:0000313" key="9">
    <source>
        <dbReference type="EMBL" id="MBA1145118.1"/>
    </source>
</evidence>
<evidence type="ECO:0000256" key="5">
    <source>
        <dbReference type="ARBA" id="ARBA00023002"/>
    </source>
</evidence>
<dbReference type="EMBL" id="JACDTY010000034">
    <property type="protein sequence ID" value="MBA1145118.1"/>
    <property type="molecule type" value="Genomic_DNA"/>
</dbReference>
<dbReference type="InterPro" id="IPR013149">
    <property type="entry name" value="ADH-like_C"/>
</dbReference>
<dbReference type="InterPro" id="IPR013154">
    <property type="entry name" value="ADH-like_N"/>
</dbReference>
<evidence type="ECO:0000313" key="10">
    <source>
        <dbReference type="Proteomes" id="UP000558284"/>
    </source>
</evidence>
<dbReference type="SUPFAM" id="SSF51735">
    <property type="entry name" value="NAD(P)-binding Rossmann-fold domains"/>
    <property type="match status" value="1"/>
</dbReference>